<sequence>MVEGIIYRYRTGIAWRDLPREPFGSWKTVWKRHRRYAEDGTWDKVLAGLLAQADAAGQIDWTVSVDATINRAHQHATNTTRPEQDNGARANHTNLPEGFVPSPLGGEREPAGHGIGKSRGGLTSKIHHAVDGHGRPLAAVVTGGQRNDGAMLTEVLADIRVPRLGPGRARTTPDAAIADRAYATGPVRKHLRSRGIKAVIPEKKDSAAARQRRGSAGGRPPALDAQTYKRRNVVERSFALTKQWRALATRYDCEDEMVPPRIVV</sequence>
<dbReference type="GO" id="GO:0004803">
    <property type="term" value="F:transposase activity"/>
    <property type="evidence" value="ECO:0007669"/>
    <property type="project" value="InterPro"/>
</dbReference>
<dbReference type="Pfam" id="PF01609">
    <property type="entry name" value="DDE_Tnp_1"/>
    <property type="match status" value="1"/>
</dbReference>
<gene>
    <name evidence="4" type="ORF">C1I92_31305</name>
</gene>
<dbReference type="PANTHER" id="PTHR30007:SF1">
    <property type="entry name" value="BLR1914 PROTEIN"/>
    <property type="match status" value="1"/>
</dbReference>
<feature type="region of interest" description="Disordered" evidence="1">
    <location>
        <begin position="201"/>
        <end position="228"/>
    </location>
</feature>
<dbReference type="AlphaFoldDB" id="A0A2W2BGJ7"/>
<dbReference type="Pfam" id="PF13340">
    <property type="entry name" value="DUF4096"/>
    <property type="match status" value="1"/>
</dbReference>
<reference evidence="4 5" key="1">
    <citation type="submission" date="2018-01" db="EMBL/GenBank/DDBJ databases">
        <title>Draft genome sequence of Jiangella sp. GTF31.</title>
        <authorList>
            <person name="Sahin N."/>
            <person name="Ay H."/>
            <person name="Saygin H."/>
        </authorList>
    </citation>
    <scope>NUCLEOTIDE SEQUENCE [LARGE SCALE GENOMIC DNA]</scope>
    <source>
        <strain evidence="4 5">GTF31</strain>
    </source>
</reference>
<comment type="caution">
    <text evidence="4">The sequence shown here is derived from an EMBL/GenBank/DDBJ whole genome shotgun (WGS) entry which is preliminary data.</text>
</comment>
<feature type="domain" description="Insertion element IS402-like" evidence="3">
    <location>
        <begin position="1"/>
        <end position="45"/>
    </location>
</feature>
<protein>
    <submittedName>
        <fullName evidence="4">IS5/IS1182 family transposase</fullName>
    </submittedName>
</protein>
<name>A0A2W2BGJ7_9ACTN</name>
<dbReference type="EMBL" id="POTW01000141">
    <property type="protein sequence ID" value="PZF79418.1"/>
    <property type="molecule type" value="Genomic_DNA"/>
</dbReference>
<evidence type="ECO:0000259" key="3">
    <source>
        <dbReference type="Pfam" id="PF13340"/>
    </source>
</evidence>
<feature type="domain" description="Transposase IS4-like" evidence="2">
    <location>
        <begin position="62"/>
        <end position="253"/>
    </location>
</feature>
<accession>A0A2W2BGJ7</accession>
<dbReference type="NCBIfam" id="NF033580">
    <property type="entry name" value="transpos_IS5_3"/>
    <property type="match status" value="1"/>
</dbReference>
<dbReference type="InterPro" id="IPR025161">
    <property type="entry name" value="IS402-like_dom"/>
</dbReference>
<evidence type="ECO:0000259" key="2">
    <source>
        <dbReference type="Pfam" id="PF01609"/>
    </source>
</evidence>
<dbReference type="PANTHER" id="PTHR30007">
    <property type="entry name" value="PHP DOMAIN PROTEIN"/>
    <property type="match status" value="1"/>
</dbReference>
<proteinExistence type="predicted"/>
<evidence type="ECO:0000313" key="5">
    <source>
        <dbReference type="Proteomes" id="UP000248764"/>
    </source>
</evidence>
<keyword evidence="5" id="KW-1185">Reference proteome</keyword>
<organism evidence="4 5">
    <name type="scientific">Jiangella anatolica</name>
    <dbReference type="NCBI Taxonomy" id="2670374"/>
    <lineage>
        <taxon>Bacteria</taxon>
        <taxon>Bacillati</taxon>
        <taxon>Actinomycetota</taxon>
        <taxon>Actinomycetes</taxon>
        <taxon>Jiangellales</taxon>
        <taxon>Jiangellaceae</taxon>
        <taxon>Jiangella</taxon>
    </lineage>
</organism>
<evidence type="ECO:0000313" key="4">
    <source>
        <dbReference type="EMBL" id="PZF79418.1"/>
    </source>
</evidence>
<dbReference type="GO" id="GO:0003677">
    <property type="term" value="F:DNA binding"/>
    <property type="evidence" value="ECO:0007669"/>
    <property type="project" value="InterPro"/>
</dbReference>
<dbReference type="GO" id="GO:0006313">
    <property type="term" value="P:DNA transposition"/>
    <property type="evidence" value="ECO:0007669"/>
    <property type="project" value="InterPro"/>
</dbReference>
<dbReference type="InterPro" id="IPR002559">
    <property type="entry name" value="Transposase_11"/>
</dbReference>
<evidence type="ECO:0000256" key="1">
    <source>
        <dbReference type="SAM" id="MobiDB-lite"/>
    </source>
</evidence>
<dbReference type="Proteomes" id="UP000248764">
    <property type="component" value="Unassembled WGS sequence"/>
</dbReference>